<comment type="caution">
    <text evidence="2">The sequence shown here is derived from an EMBL/GenBank/DDBJ whole genome shotgun (WGS) entry which is preliminary data.</text>
</comment>
<accession>A0ABN0FRQ3</accession>
<sequence length="597" mass="68508">MSADRAAHARASDGRRAARRQRPAEQSAAQVRGRDDGRGGWRIRAVRAARRAACHDHADVPLDLRYRSQRGRGSDFRRYATSMSDSARDGRHVESRRRRRLRLFHHARRVGAGGVESVVGDRDEGVYDAWVGGAVASVEHDRGALLSAGERADRREVDSGDRRGARRDGQHRVHRSLPAGRARPLHRAPARTPVRYRRSANRVSGDRPFARRMNVARLARHARDETRGEIERAARFRNERRPELPHVRHLPPDLEVDIDARCARLVRDAARIVQQDFCAAHLHEERRQTLQVCVERRCVRMGSRRVAEIQPRGPRDGRTVKHRIDAVVGLQRRARRREIGPRRKQDRACRQRLTRIAQRDERREREAAARRIACDHDRVGLRAVFEQATVRGQYIVERGGKRVFGREPVIERERARAAARCESKGRRAMRLRRAEIIPAAMQIEDRRRVPAVDARQPFAAQRPVVLAIALIQRPARRHTRRVRALRRHPARAFGADRRMPRLRMKLTAQEPACQGALPTHRGTLHRGLNRHGTWLSTRFNRRRLLLATWTGARRLKRKMAGTAADGSGHRVRLRASFNSPATPGREFHPSDSARCER</sequence>
<feature type="compositionally biased region" description="Basic and acidic residues" evidence="1">
    <location>
        <begin position="150"/>
        <end position="171"/>
    </location>
</feature>
<proteinExistence type="predicted"/>
<reference evidence="2 3" key="1">
    <citation type="journal article" date="2012" name="J. Bacteriol.">
        <title>Draft Genome Sequence of the Soil Bacterium Burkholderia terrae Strain BS001, Which Interacts with Fungal Surface Structures.</title>
        <authorList>
            <person name="Nazir R."/>
            <person name="Hansen M.A."/>
            <person name="Sorensen S."/>
            <person name="van Elsas J.D."/>
        </authorList>
    </citation>
    <scope>NUCLEOTIDE SEQUENCE [LARGE SCALE GENOMIC DNA]</scope>
    <source>
        <strain evidence="2 3">BS001</strain>
    </source>
</reference>
<feature type="compositionally biased region" description="Basic and acidic residues" evidence="1">
    <location>
        <begin position="585"/>
        <end position="597"/>
    </location>
</feature>
<gene>
    <name evidence="2" type="ORF">WQE_09177</name>
</gene>
<dbReference type="Proteomes" id="UP000004980">
    <property type="component" value="Unassembled WGS sequence"/>
</dbReference>
<feature type="region of interest" description="Disordered" evidence="1">
    <location>
        <begin position="146"/>
        <end position="179"/>
    </location>
</feature>
<feature type="compositionally biased region" description="Basic and acidic residues" evidence="1">
    <location>
        <begin position="1"/>
        <end position="16"/>
    </location>
</feature>
<dbReference type="EMBL" id="AKAU01000058">
    <property type="protein sequence ID" value="EIN01455.1"/>
    <property type="molecule type" value="Genomic_DNA"/>
</dbReference>
<organism evidence="2 3">
    <name type="scientific">Paraburkholderia hospita</name>
    <dbReference type="NCBI Taxonomy" id="169430"/>
    <lineage>
        <taxon>Bacteria</taxon>
        <taxon>Pseudomonadati</taxon>
        <taxon>Pseudomonadota</taxon>
        <taxon>Betaproteobacteria</taxon>
        <taxon>Burkholderiales</taxon>
        <taxon>Burkholderiaceae</taxon>
        <taxon>Paraburkholderia</taxon>
    </lineage>
</organism>
<evidence type="ECO:0000313" key="2">
    <source>
        <dbReference type="EMBL" id="EIN01455.1"/>
    </source>
</evidence>
<keyword evidence="3" id="KW-1185">Reference proteome</keyword>
<name>A0ABN0FRQ3_9BURK</name>
<feature type="region of interest" description="Disordered" evidence="1">
    <location>
        <begin position="1"/>
        <end position="37"/>
    </location>
</feature>
<feature type="region of interest" description="Disordered" evidence="1">
    <location>
        <begin position="560"/>
        <end position="597"/>
    </location>
</feature>
<evidence type="ECO:0000313" key="3">
    <source>
        <dbReference type="Proteomes" id="UP000004980"/>
    </source>
</evidence>
<protein>
    <submittedName>
        <fullName evidence="2">LuxR family transcriptional regulator</fullName>
    </submittedName>
</protein>
<evidence type="ECO:0000256" key="1">
    <source>
        <dbReference type="SAM" id="MobiDB-lite"/>
    </source>
</evidence>